<comment type="caution">
    <text evidence="1">The sequence shown here is derived from an EMBL/GenBank/DDBJ whole genome shotgun (WGS) entry which is preliminary data.</text>
</comment>
<evidence type="ECO:0000313" key="1">
    <source>
        <dbReference type="EMBL" id="MCL7747436.1"/>
    </source>
</evidence>
<protein>
    <submittedName>
        <fullName evidence="1">Uncharacterized protein</fullName>
    </submittedName>
</protein>
<evidence type="ECO:0000313" key="2">
    <source>
        <dbReference type="Proteomes" id="UP001139150"/>
    </source>
</evidence>
<dbReference type="RefSeq" id="WP_250096338.1">
    <property type="nucleotide sequence ID" value="NZ_JAKRYL010000008.1"/>
</dbReference>
<keyword evidence="2" id="KW-1185">Reference proteome</keyword>
<dbReference type="EMBL" id="JAKRYL010000008">
    <property type="protein sequence ID" value="MCL7747436.1"/>
    <property type="molecule type" value="Genomic_DNA"/>
</dbReference>
<dbReference type="Proteomes" id="UP001139150">
    <property type="component" value="Unassembled WGS sequence"/>
</dbReference>
<reference evidence="1" key="1">
    <citation type="submission" date="2022-02" db="EMBL/GenBank/DDBJ databases">
        <title>Halalkalibacter sp. nov. isolated from Lonar Lake, India.</title>
        <authorList>
            <person name="Joshi A."/>
            <person name="Thite S."/>
            <person name="Lodha T."/>
        </authorList>
    </citation>
    <scope>NUCLEOTIDE SEQUENCE</scope>
    <source>
        <strain evidence="1">MEB205</strain>
    </source>
</reference>
<dbReference type="AlphaFoldDB" id="A0A9X2CSK8"/>
<organism evidence="1 2">
    <name type="scientific">Halalkalibacter alkaliphilus</name>
    <dbReference type="NCBI Taxonomy" id="2917993"/>
    <lineage>
        <taxon>Bacteria</taxon>
        <taxon>Bacillati</taxon>
        <taxon>Bacillota</taxon>
        <taxon>Bacilli</taxon>
        <taxon>Bacillales</taxon>
        <taxon>Bacillaceae</taxon>
        <taxon>Halalkalibacter</taxon>
    </lineage>
</organism>
<name>A0A9X2CSK8_9BACI</name>
<sequence length="195" mass="22455">MIQFDNINKQILSSACLQCEDEFFQPPSNNIPKVGCCSYSPTFYLLEIAKMINKDEAFFQNCILQHPKAHISPFHITVQAQVHPDYTHIANKESLSKLAADDLRHSYSVCQFFKYEKGCSLDPSFKNSVCRSFICLSIEAHLNKKEKESLQSWTHLIKHEESLFQRTHEESLKKLGVNLQSNPSAVVHYFKTLQN</sequence>
<proteinExistence type="predicted"/>
<gene>
    <name evidence="1" type="ORF">MF646_09915</name>
</gene>
<accession>A0A9X2CSK8</accession>